<dbReference type="GO" id="GO:0008168">
    <property type="term" value="F:methyltransferase activity"/>
    <property type="evidence" value="ECO:0007669"/>
    <property type="project" value="UniProtKB-KW"/>
</dbReference>
<keyword evidence="2" id="KW-0808">Transferase</keyword>
<dbReference type="AlphaFoldDB" id="A0A937RFI9"/>
<evidence type="ECO:0000256" key="1">
    <source>
        <dbReference type="SAM" id="MobiDB-lite"/>
    </source>
</evidence>
<protein>
    <submittedName>
        <fullName evidence="2">SAM-dependent methyltransferase</fullName>
    </submittedName>
</protein>
<evidence type="ECO:0000313" key="2">
    <source>
        <dbReference type="EMBL" id="MBL7629257.1"/>
    </source>
</evidence>
<feature type="compositionally biased region" description="Low complexity" evidence="1">
    <location>
        <begin position="82"/>
        <end position="99"/>
    </location>
</feature>
<reference evidence="2" key="1">
    <citation type="submission" date="2020-12" db="EMBL/GenBank/DDBJ databases">
        <title>Genomic characterization of non-nitrogen-fixing Frankia strains.</title>
        <authorList>
            <person name="Carlos-Shanley C."/>
            <person name="Guerra T."/>
            <person name="Hahn D."/>
        </authorList>
    </citation>
    <scope>NUCLEOTIDE SEQUENCE</scope>
    <source>
        <strain evidence="2">CN6</strain>
    </source>
</reference>
<comment type="caution">
    <text evidence="2">The sequence shown here is derived from an EMBL/GenBank/DDBJ whole genome shotgun (WGS) entry which is preliminary data.</text>
</comment>
<evidence type="ECO:0000313" key="3">
    <source>
        <dbReference type="Proteomes" id="UP000604475"/>
    </source>
</evidence>
<feature type="region of interest" description="Disordered" evidence="1">
    <location>
        <begin position="82"/>
        <end position="105"/>
    </location>
</feature>
<organism evidence="2 3">
    <name type="scientific">Frankia nepalensis</name>
    <dbReference type="NCBI Taxonomy" id="1836974"/>
    <lineage>
        <taxon>Bacteria</taxon>
        <taxon>Bacillati</taxon>
        <taxon>Actinomycetota</taxon>
        <taxon>Actinomycetes</taxon>
        <taxon>Frankiales</taxon>
        <taxon>Frankiaceae</taxon>
        <taxon>Frankia</taxon>
    </lineage>
</organism>
<dbReference type="Gene3D" id="3.40.50.150">
    <property type="entry name" value="Vaccinia Virus protein VP39"/>
    <property type="match status" value="1"/>
</dbReference>
<gene>
    <name evidence="2" type="ORF">I7412_19235</name>
</gene>
<dbReference type="Pfam" id="PF04672">
    <property type="entry name" value="Methyltransf_19"/>
    <property type="match status" value="1"/>
</dbReference>
<proteinExistence type="predicted"/>
<sequence>MSHQRCRATVSPNQDPDLDVCNQGLAPVVQAHARTRLTSSPQGRMAYIPAHLHYPPSILASPDLTETLKRQRIRTDCLQTLTTANAAPNARPRPDAAATSSEPTR</sequence>
<keyword evidence="2" id="KW-0489">Methyltransferase</keyword>
<dbReference type="Proteomes" id="UP000604475">
    <property type="component" value="Unassembled WGS sequence"/>
</dbReference>
<dbReference type="GO" id="GO:0032259">
    <property type="term" value="P:methylation"/>
    <property type="evidence" value="ECO:0007669"/>
    <property type="project" value="UniProtKB-KW"/>
</dbReference>
<accession>A0A937RFI9</accession>
<dbReference type="EMBL" id="JAEACQ010000226">
    <property type="protein sequence ID" value="MBL7629257.1"/>
    <property type="molecule type" value="Genomic_DNA"/>
</dbReference>
<dbReference type="InterPro" id="IPR029063">
    <property type="entry name" value="SAM-dependent_MTases_sf"/>
</dbReference>
<name>A0A937RFI9_9ACTN</name>
<dbReference type="InterPro" id="IPR006764">
    <property type="entry name" value="SAM_dep_MeTrfase_SAV2177_type"/>
</dbReference>
<keyword evidence="3" id="KW-1185">Reference proteome</keyword>